<feature type="signal peptide" evidence="1">
    <location>
        <begin position="1"/>
        <end position="19"/>
    </location>
</feature>
<evidence type="ECO:0000256" key="1">
    <source>
        <dbReference type="SAM" id="SignalP"/>
    </source>
</evidence>
<dbReference type="EMBL" id="MU853843">
    <property type="protein sequence ID" value="KAK3937876.1"/>
    <property type="molecule type" value="Genomic_DNA"/>
</dbReference>
<protein>
    <recommendedName>
        <fullName evidence="4">Secreted protein</fullName>
    </recommendedName>
</protein>
<name>A0AAN6N2C6_9PEZI</name>
<organism evidence="2 3">
    <name type="scientific">Diplogelasinospora grovesii</name>
    <dbReference type="NCBI Taxonomy" id="303347"/>
    <lineage>
        <taxon>Eukaryota</taxon>
        <taxon>Fungi</taxon>
        <taxon>Dikarya</taxon>
        <taxon>Ascomycota</taxon>
        <taxon>Pezizomycotina</taxon>
        <taxon>Sordariomycetes</taxon>
        <taxon>Sordariomycetidae</taxon>
        <taxon>Sordariales</taxon>
        <taxon>Diplogelasinosporaceae</taxon>
        <taxon>Diplogelasinospora</taxon>
    </lineage>
</organism>
<dbReference type="Proteomes" id="UP001303473">
    <property type="component" value="Unassembled WGS sequence"/>
</dbReference>
<proteinExistence type="predicted"/>
<sequence length="120" mass="14319">MLLVYTVTWLFLWIFDAVAFMMTRINPNSDQLAWGRHRSWRDAKKKKEASLLRCHLYDPSKNRKTSKNSRRYFRYSKLIILYLQHSDIFLIPVDTVNNCAYSGKGVCEFACVRWHRAPEN</sequence>
<reference evidence="3" key="1">
    <citation type="journal article" date="2023" name="Mol. Phylogenet. Evol.">
        <title>Genome-scale phylogeny and comparative genomics of the fungal order Sordariales.</title>
        <authorList>
            <person name="Hensen N."/>
            <person name="Bonometti L."/>
            <person name="Westerberg I."/>
            <person name="Brannstrom I.O."/>
            <person name="Guillou S."/>
            <person name="Cros-Aarteil S."/>
            <person name="Calhoun S."/>
            <person name="Haridas S."/>
            <person name="Kuo A."/>
            <person name="Mondo S."/>
            <person name="Pangilinan J."/>
            <person name="Riley R."/>
            <person name="LaButti K."/>
            <person name="Andreopoulos B."/>
            <person name="Lipzen A."/>
            <person name="Chen C."/>
            <person name="Yan M."/>
            <person name="Daum C."/>
            <person name="Ng V."/>
            <person name="Clum A."/>
            <person name="Steindorff A."/>
            <person name="Ohm R.A."/>
            <person name="Martin F."/>
            <person name="Silar P."/>
            <person name="Natvig D.O."/>
            <person name="Lalanne C."/>
            <person name="Gautier V."/>
            <person name="Ament-Velasquez S.L."/>
            <person name="Kruys A."/>
            <person name="Hutchinson M.I."/>
            <person name="Powell A.J."/>
            <person name="Barry K."/>
            <person name="Miller A.N."/>
            <person name="Grigoriev I.V."/>
            <person name="Debuchy R."/>
            <person name="Gladieux P."/>
            <person name="Hiltunen Thoren M."/>
            <person name="Johannesson H."/>
        </authorList>
    </citation>
    <scope>NUCLEOTIDE SEQUENCE [LARGE SCALE GENOMIC DNA]</scope>
    <source>
        <strain evidence="3">CBS 340.73</strain>
    </source>
</reference>
<keyword evidence="1" id="KW-0732">Signal</keyword>
<evidence type="ECO:0000313" key="3">
    <source>
        <dbReference type="Proteomes" id="UP001303473"/>
    </source>
</evidence>
<accession>A0AAN6N2C6</accession>
<gene>
    <name evidence="2" type="ORF">QBC46DRAFT_391606</name>
</gene>
<keyword evidence="3" id="KW-1185">Reference proteome</keyword>
<evidence type="ECO:0000313" key="2">
    <source>
        <dbReference type="EMBL" id="KAK3937876.1"/>
    </source>
</evidence>
<feature type="chain" id="PRO_5042862878" description="Secreted protein" evidence="1">
    <location>
        <begin position="20"/>
        <end position="120"/>
    </location>
</feature>
<comment type="caution">
    <text evidence="2">The sequence shown here is derived from an EMBL/GenBank/DDBJ whole genome shotgun (WGS) entry which is preliminary data.</text>
</comment>
<evidence type="ECO:0008006" key="4">
    <source>
        <dbReference type="Google" id="ProtNLM"/>
    </source>
</evidence>
<dbReference type="AlphaFoldDB" id="A0AAN6N2C6"/>